<dbReference type="PANTHER" id="PTHR11225:SF4">
    <property type="entry name" value="NUCLEAR PORE COMPLEX PROTEIN NUP93"/>
    <property type="match status" value="1"/>
</dbReference>
<comment type="similarity">
    <text evidence="2 4">Belongs to the nucleoporin interacting component (NIC) family.</text>
</comment>
<dbReference type="EMBL" id="QUTD01002865">
    <property type="protein sequence ID" value="RHY74889.1"/>
    <property type="molecule type" value="Genomic_DNA"/>
</dbReference>
<keyword evidence="4" id="KW-0472">Membrane</keyword>
<dbReference type="PANTHER" id="PTHR11225">
    <property type="entry name" value="NUCLEAR PORE COMPLEX PROTEIN NUP93 NUCLEOPORIN NUP93 DEAD EYE PROTEIN"/>
    <property type="match status" value="1"/>
</dbReference>
<proteinExistence type="inferred from homology"/>
<evidence type="ECO:0000256" key="2">
    <source>
        <dbReference type="ARBA" id="ARBA00010186"/>
    </source>
</evidence>
<dbReference type="Pfam" id="PF06437">
    <property type="entry name" value="ISN1"/>
    <property type="match status" value="1"/>
</dbReference>
<keyword evidence="4" id="KW-0813">Transport</keyword>
<dbReference type="Proteomes" id="UP000266643">
    <property type="component" value="Unassembled WGS sequence"/>
</dbReference>
<keyword evidence="4" id="KW-0509">mRNA transport</keyword>
<evidence type="ECO:0000256" key="4">
    <source>
        <dbReference type="RuleBase" id="RU364035"/>
    </source>
</evidence>
<dbReference type="GO" id="GO:0008253">
    <property type="term" value="F:5'-nucleotidase activity"/>
    <property type="evidence" value="ECO:0007669"/>
    <property type="project" value="InterPro"/>
</dbReference>
<dbReference type="InterPro" id="IPR007231">
    <property type="entry name" value="Nucleoporin_int_Nup93/Nic96"/>
</dbReference>
<dbReference type="AlphaFoldDB" id="A0A397E206"/>
<evidence type="ECO:0000313" key="6">
    <source>
        <dbReference type="Proteomes" id="UP000266643"/>
    </source>
</evidence>
<comment type="caution">
    <text evidence="5">The sequence shown here is derived from an EMBL/GenBank/DDBJ whole genome shotgun (WGS) entry which is preliminary data.</text>
</comment>
<dbReference type="InterPro" id="IPR009453">
    <property type="entry name" value="ISN1"/>
</dbReference>
<comment type="subcellular location">
    <subcellularLocation>
        <location evidence="1">Nucleus envelope</location>
    </subcellularLocation>
    <subcellularLocation>
        <location evidence="4">Nucleus</location>
        <location evidence="4">Nuclear pore complex</location>
    </subcellularLocation>
</comment>
<evidence type="ECO:0000256" key="1">
    <source>
        <dbReference type="ARBA" id="ARBA00004259"/>
    </source>
</evidence>
<keyword evidence="4" id="KW-0811">Translocation</keyword>
<protein>
    <recommendedName>
        <fullName evidence="4">Nuclear pore protein</fullName>
    </recommendedName>
</protein>
<evidence type="ECO:0000256" key="3">
    <source>
        <dbReference type="ARBA" id="ARBA00023242"/>
    </source>
</evidence>
<dbReference type="GO" id="GO:0009117">
    <property type="term" value="P:nucleotide metabolic process"/>
    <property type="evidence" value="ECO:0007669"/>
    <property type="project" value="InterPro"/>
</dbReference>
<dbReference type="GO" id="GO:0006606">
    <property type="term" value="P:protein import into nucleus"/>
    <property type="evidence" value="ECO:0007669"/>
    <property type="project" value="TreeGrafter"/>
</dbReference>
<sequence length="956" mass="105228">MSTAAAVTRAGATIPDENATKKPKLDFESLYQNSLQLTRGMDQLPSLQRSLDQLHAVTSAKSLGSSAAPSTATNKAQFLLAGRGFDAEKLSRELRQHELKASFEPKESLGACDFDGFLRHHHEMIVVTAIEEALAASTRTSQQSAINALTDEFQVSKAKLMQDLQGKSAPAPLASHRPLHLPSTSSISTSSPATVSSVNLPSAMTEPMQVYAAALRSSFQAKSLSVPDFNLIEASTTAAKSLVSPTLSTDSAEHETLLVWELLGHMTRHRPATASSRAAGARQFFEARYAVFIETKLAQLGVPRGGDFGRRATVLTYVRDVLQLRPPQQVWAVVYYLLRSGSLTDAAAVAEGHAASSGSSSLPLVTEALRLYASDTPTSPPPLEKTHPALYRSLTSLFDTLLATHKASPGTTNRFEVAVLNLLTGRDPLLRNAGVIDNIEDFLWQVQFCSQQHVDPVAVAKNVLALVQPSEFNHTTLGGVFEYVRLLVTCQQFEAAIESLASKGFVVEAVHVAIALLLADHHHHHREDKEEDVPVKTTRDAVFTRLLRQYIHQFQTTNPSDAAMYIACHPNPDTVRALTSDLLLDTRAFQVLAGSIHPADGSRVPGALDLYLTRAEVREIVLWTSQQAQSQGRHVDALQLLVLVGDVEGGMVLLNGQLVQTLASPHVEERIPHGVSLGAAQDEVFQLFTMDEKGRVMERRKEMKEGVKGRTIYRPLHEKCGLIFISKVAAATQEAVVIMLKEEDPLIELIREWIMAPIDESAGLQLSTLEVFTLVEDMINEHVKIPHGSRLKKYIPKVKRMFMPLNLMDAVHAYDAVTHFSRRKRVPPTFKDVRHILNLATVHERDFLTRSCTMMMMMMGDYCESSDMVTVIVELLKKGKVVSLVTAAGYPGEPQRYEARLRGVMGGECNYLHVTSRDADTGAVSLRVVDPVEWKDGRGQRWDQAEVDQLLDQAQV</sequence>
<reference evidence="5 6" key="1">
    <citation type="submission" date="2018-08" db="EMBL/GenBank/DDBJ databases">
        <title>Aphanomyces genome sequencing and annotation.</title>
        <authorList>
            <person name="Minardi D."/>
            <person name="Oidtmann B."/>
            <person name="Van Der Giezen M."/>
            <person name="Studholme D.J."/>
        </authorList>
    </citation>
    <scope>NUCLEOTIDE SEQUENCE [LARGE SCALE GENOMIC DNA]</scope>
    <source>
        <strain evidence="5 6">D2</strain>
    </source>
</reference>
<evidence type="ECO:0000313" key="5">
    <source>
        <dbReference type="EMBL" id="RHY74889.1"/>
    </source>
</evidence>
<dbReference type="GO" id="GO:0005643">
    <property type="term" value="C:nuclear pore"/>
    <property type="evidence" value="ECO:0007669"/>
    <property type="project" value="UniProtKB-SubCell"/>
</dbReference>
<organism evidence="5 6">
    <name type="scientific">Aphanomyces astaci</name>
    <name type="common">Crayfish plague agent</name>
    <dbReference type="NCBI Taxonomy" id="112090"/>
    <lineage>
        <taxon>Eukaryota</taxon>
        <taxon>Sar</taxon>
        <taxon>Stramenopiles</taxon>
        <taxon>Oomycota</taxon>
        <taxon>Saprolegniomycetes</taxon>
        <taxon>Saprolegniales</taxon>
        <taxon>Verrucalvaceae</taxon>
        <taxon>Aphanomyces</taxon>
    </lineage>
</organism>
<gene>
    <name evidence="5" type="ORF">DYB30_001082</name>
</gene>
<dbReference type="Pfam" id="PF04097">
    <property type="entry name" value="Nic96"/>
    <property type="match status" value="1"/>
</dbReference>
<keyword evidence="4" id="KW-0653">Protein transport</keyword>
<dbReference type="GO" id="GO:0000287">
    <property type="term" value="F:magnesium ion binding"/>
    <property type="evidence" value="ECO:0007669"/>
    <property type="project" value="InterPro"/>
</dbReference>
<dbReference type="GO" id="GO:0016973">
    <property type="term" value="P:poly(A)+ mRNA export from nucleus"/>
    <property type="evidence" value="ECO:0007669"/>
    <property type="project" value="TreeGrafter"/>
</dbReference>
<name>A0A397E206_APHAT</name>
<accession>A0A397E206</accession>
<keyword evidence="4" id="KW-0906">Nuclear pore complex</keyword>
<dbReference type="GO" id="GO:0017056">
    <property type="term" value="F:structural constituent of nuclear pore"/>
    <property type="evidence" value="ECO:0007669"/>
    <property type="project" value="InterPro"/>
</dbReference>
<dbReference type="GO" id="GO:0006190">
    <property type="term" value="P:inosine salvage"/>
    <property type="evidence" value="ECO:0007669"/>
    <property type="project" value="InterPro"/>
</dbReference>
<dbReference type="VEuPathDB" id="FungiDB:H257_04970"/>
<dbReference type="VEuPathDB" id="FungiDB:H257_16729"/>
<keyword evidence="3 4" id="KW-0539">Nucleus</keyword>